<dbReference type="InterPro" id="IPR051257">
    <property type="entry name" value="Diverse_CBS-Domain"/>
</dbReference>
<reference evidence="4 5" key="1">
    <citation type="journal article" date="2017" name="Int. J. Syst. Evol. Microbiol.">
        <title>Bacillus notoginsengisoli sp. nov., a novel bacterium isolated from the rhizosphere of Panax notoginseng.</title>
        <authorList>
            <person name="Zhang M.Y."/>
            <person name="Cheng J."/>
            <person name="Cai Y."/>
            <person name="Zhang T.Y."/>
            <person name="Wu Y.Y."/>
            <person name="Manikprabhu D."/>
            <person name="Li W.J."/>
            <person name="Zhang Y.X."/>
        </authorList>
    </citation>
    <scope>NUCLEOTIDE SEQUENCE [LARGE SCALE GENOMIC DNA]</scope>
    <source>
        <strain evidence="4 5">JCM 30743</strain>
    </source>
</reference>
<dbReference type="CDD" id="cd04586">
    <property type="entry name" value="CBS_pair_BON_assoc"/>
    <property type="match status" value="1"/>
</dbReference>
<keyword evidence="5" id="KW-1185">Reference proteome</keyword>
<name>A0A417YWW0_9BACI</name>
<dbReference type="InterPro" id="IPR000644">
    <property type="entry name" value="CBS_dom"/>
</dbReference>
<dbReference type="Gene3D" id="3.10.580.10">
    <property type="entry name" value="CBS-domain"/>
    <property type="match status" value="1"/>
</dbReference>
<feature type="domain" description="CBS" evidence="3">
    <location>
        <begin position="95"/>
        <end position="154"/>
    </location>
</feature>
<dbReference type="Pfam" id="PF00571">
    <property type="entry name" value="CBS"/>
    <property type="match status" value="2"/>
</dbReference>
<dbReference type="PROSITE" id="PS51371">
    <property type="entry name" value="CBS"/>
    <property type="match status" value="2"/>
</dbReference>
<dbReference type="RefSeq" id="WP_118919719.1">
    <property type="nucleotide sequence ID" value="NZ_QWEG01000003.1"/>
</dbReference>
<dbReference type="EMBL" id="QWEG01000003">
    <property type="protein sequence ID" value="RHW42064.1"/>
    <property type="molecule type" value="Genomic_DNA"/>
</dbReference>
<organism evidence="4 5">
    <name type="scientific">Neobacillus notoginsengisoli</name>
    <dbReference type="NCBI Taxonomy" id="1578198"/>
    <lineage>
        <taxon>Bacteria</taxon>
        <taxon>Bacillati</taxon>
        <taxon>Bacillota</taxon>
        <taxon>Bacilli</taxon>
        <taxon>Bacillales</taxon>
        <taxon>Bacillaceae</taxon>
        <taxon>Neobacillus</taxon>
    </lineage>
</organism>
<dbReference type="OrthoDB" id="9790355at2"/>
<dbReference type="SMART" id="SM00116">
    <property type="entry name" value="CBS"/>
    <property type="match status" value="2"/>
</dbReference>
<proteinExistence type="predicted"/>
<comment type="caution">
    <text evidence="4">The sequence shown here is derived from an EMBL/GenBank/DDBJ whole genome shotgun (WGS) entry which is preliminary data.</text>
</comment>
<evidence type="ECO:0000313" key="4">
    <source>
        <dbReference type="EMBL" id="RHW42064.1"/>
    </source>
</evidence>
<evidence type="ECO:0000256" key="2">
    <source>
        <dbReference type="PROSITE-ProRule" id="PRU00703"/>
    </source>
</evidence>
<keyword evidence="1 2" id="KW-0129">CBS domain</keyword>
<accession>A0A417YWW0</accession>
<evidence type="ECO:0000256" key="1">
    <source>
        <dbReference type="ARBA" id="ARBA00023122"/>
    </source>
</evidence>
<dbReference type="PANTHER" id="PTHR43080">
    <property type="entry name" value="CBS DOMAIN-CONTAINING PROTEIN CBSX3, MITOCHONDRIAL"/>
    <property type="match status" value="1"/>
</dbReference>
<gene>
    <name evidence="4" type="ORF">D1B31_05330</name>
</gene>
<evidence type="ECO:0000313" key="5">
    <source>
        <dbReference type="Proteomes" id="UP000284416"/>
    </source>
</evidence>
<dbReference type="SUPFAM" id="SSF54631">
    <property type="entry name" value="CBS-domain pair"/>
    <property type="match status" value="1"/>
</dbReference>
<dbReference type="AlphaFoldDB" id="A0A417YWW0"/>
<feature type="domain" description="CBS" evidence="3">
    <location>
        <begin position="7"/>
        <end position="67"/>
    </location>
</feature>
<sequence length="155" mass="17332">MKVKEFMITDVISASPDMTLAEVMALFVDKKVGGVPICGEDGELLGMVTDGDILRAIQPIDRQIFDFLLYMEYAEEKDVKSRLDDSADRTIISIAKKKNLVTVSPEDKMDKAVKLLSQHHFKKLPVIDKNNRVVGVISRGDVIRKIQATILKDLS</sequence>
<dbReference type="PANTHER" id="PTHR43080:SF2">
    <property type="entry name" value="CBS DOMAIN-CONTAINING PROTEIN"/>
    <property type="match status" value="1"/>
</dbReference>
<dbReference type="Proteomes" id="UP000284416">
    <property type="component" value="Unassembled WGS sequence"/>
</dbReference>
<dbReference type="InterPro" id="IPR046342">
    <property type="entry name" value="CBS_dom_sf"/>
</dbReference>
<evidence type="ECO:0000259" key="3">
    <source>
        <dbReference type="PROSITE" id="PS51371"/>
    </source>
</evidence>
<protein>
    <submittedName>
        <fullName evidence="4">CBS domain-containing protein</fullName>
    </submittedName>
</protein>